<dbReference type="Pfam" id="PF10453">
    <property type="entry name" value="NUFIP1"/>
    <property type="match status" value="1"/>
</dbReference>
<name>A0A0J8B4N9_BETVV</name>
<keyword evidence="4" id="KW-1185">Reference proteome</keyword>
<feature type="region of interest" description="Disordered" evidence="1">
    <location>
        <begin position="395"/>
        <end position="478"/>
    </location>
</feature>
<dbReference type="eggNOG" id="ENOG502RTTB">
    <property type="taxonomic scope" value="Eukaryota"/>
</dbReference>
<dbReference type="PANTHER" id="PTHR13309">
    <property type="entry name" value="NUCLEAR FRAGILE X MENTAL RETARDATION PROTEIN INTERACTING PROTEIN 1"/>
    <property type="match status" value="1"/>
</dbReference>
<dbReference type="GO" id="GO:0003723">
    <property type="term" value="F:RNA binding"/>
    <property type="evidence" value="ECO:0007669"/>
    <property type="project" value="InterPro"/>
</dbReference>
<protein>
    <recommendedName>
        <fullName evidence="2">FMR1-interacting protein 1 conserved domain-containing protein</fullName>
    </recommendedName>
</protein>
<feature type="region of interest" description="Disordered" evidence="1">
    <location>
        <begin position="534"/>
        <end position="572"/>
    </location>
</feature>
<feature type="domain" description="FMR1-interacting protein 1 conserved" evidence="2">
    <location>
        <begin position="311"/>
        <end position="356"/>
    </location>
</feature>
<dbReference type="Gramene" id="KMS95946">
    <property type="protein sequence ID" value="KMS95946"/>
    <property type="gene ID" value="BVRB_003530"/>
</dbReference>
<dbReference type="InterPro" id="IPR019496">
    <property type="entry name" value="NUFIP1_cons_dom"/>
</dbReference>
<feature type="compositionally biased region" description="Polar residues" evidence="1">
    <location>
        <begin position="468"/>
        <end position="477"/>
    </location>
</feature>
<reference evidence="3 4" key="1">
    <citation type="journal article" date="2014" name="Nature">
        <title>The genome of the recently domesticated crop plant sugar beet (Beta vulgaris).</title>
        <authorList>
            <person name="Dohm J.C."/>
            <person name="Minoche A.E."/>
            <person name="Holtgrawe D."/>
            <person name="Capella-Gutierrez S."/>
            <person name="Zakrzewski F."/>
            <person name="Tafer H."/>
            <person name="Rupp O."/>
            <person name="Sorensen T.R."/>
            <person name="Stracke R."/>
            <person name="Reinhardt R."/>
            <person name="Goesmann A."/>
            <person name="Kraft T."/>
            <person name="Schulz B."/>
            <person name="Stadler P.F."/>
            <person name="Schmidt T."/>
            <person name="Gabaldon T."/>
            <person name="Lehrach H."/>
            <person name="Weisshaar B."/>
            <person name="Himmelbauer H."/>
        </authorList>
    </citation>
    <scope>NUCLEOTIDE SEQUENCE [LARGE SCALE GENOMIC DNA]</scope>
    <source>
        <tissue evidence="3">Taproot</tissue>
    </source>
</reference>
<feature type="compositionally biased region" description="Basic and acidic residues" evidence="1">
    <location>
        <begin position="266"/>
        <end position="283"/>
    </location>
</feature>
<dbReference type="PANTHER" id="PTHR13309:SF0">
    <property type="entry name" value="FMR1-INTERACTING PROTEIN NUFIP1"/>
    <property type="match status" value="1"/>
</dbReference>
<dbReference type="GO" id="GO:0000492">
    <property type="term" value="P:box C/D snoRNP assembly"/>
    <property type="evidence" value="ECO:0007669"/>
    <property type="project" value="TreeGrafter"/>
</dbReference>
<dbReference type="OrthoDB" id="273070at2759"/>
<feature type="compositionally biased region" description="Basic residues" evidence="1">
    <location>
        <begin position="256"/>
        <end position="265"/>
    </location>
</feature>
<dbReference type="GO" id="GO:0005634">
    <property type="term" value="C:nucleus"/>
    <property type="evidence" value="ECO:0007669"/>
    <property type="project" value="TreeGrafter"/>
</dbReference>
<feature type="compositionally biased region" description="Low complexity" evidence="1">
    <location>
        <begin position="236"/>
        <end position="250"/>
    </location>
</feature>
<feature type="compositionally biased region" description="Basic and acidic residues" evidence="1">
    <location>
        <begin position="395"/>
        <end position="409"/>
    </location>
</feature>
<feature type="region of interest" description="Disordered" evidence="1">
    <location>
        <begin position="335"/>
        <end position="365"/>
    </location>
</feature>
<evidence type="ECO:0000313" key="4">
    <source>
        <dbReference type="Proteomes" id="UP000035740"/>
    </source>
</evidence>
<feature type="compositionally biased region" description="Basic and acidic residues" evidence="1">
    <location>
        <begin position="431"/>
        <end position="452"/>
    </location>
</feature>
<gene>
    <name evidence="3" type="ORF">BVRB_003530</name>
</gene>
<dbReference type="EMBL" id="KQ090421">
    <property type="protein sequence ID" value="KMS95946.1"/>
    <property type="molecule type" value="Genomic_DNA"/>
</dbReference>
<proteinExistence type="predicted"/>
<organism evidence="3 4">
    <name type="scientific">Beta vulgaris subsp. vulgaris</name>
    <name type="common">Beet</name>
    <dbReference type="NCBI Taxonomy" id="3555"/>
    <lineage>
        <taxon>Eukaryota</taxon>
        <taxon>Viridiplantae</taxon>
        <taxon>Streptophyta</taxon>
        <taxon>Embryophyta</taxon>
        <taxon>Tracheophyta</taxon>
        <taxon>Spermatophyta</taxon>
        <taxon>Magnoliopsida</taxon>
        <taxon>eudicotyledons</taxon>
        <taxon>Gunneridae</taxon>
        <taxon>Pentapetalae</taxon>
        <taxon>Caryophyllales</taxon>
        <taxon>Chenopodiaceae</taxon>
        <taxon>Betoideae</taxon>
        <taxon>Beta</taxon>
    </lineage>
</organism>
<evidence type="ECO:0000256" key="1">
    <source>
        <dbReference type="SAM" id="MobiDB-lite"/>
    </source>
</evidence>
<dbReference type="OMA" id="NSFFKHC"/>
<accession>A0A0J8B4N9</accession>
<dbReference type="KEGG" id="bvg:104883786"/>
<sequence length="572" mass="63609">MRPFAHHVGNHLPSTAPNGSVPLQTVGNTSNMMPNLMQIQSQMGYVNPQISIPFDNNNNTNFNTNLGNGFMNFPDVNGLQNGHLGNSILGSAQQIQSNQGFSPNSFGHNLNVLGFPVNGQLSNLGQGNQNQLFGNNGQFGWQNQVQSMNQLGNMPLLNPAQLNALTQLLGCANQVAQAMNPQSAAFLGNPQLGFGQPNGGLQQSNFSQQLPLVSQQLQNVSVPPSNPAALSHPHVQSSNLQGNQGQKQGLHNSNLSHHRNKNFMHQKREASNWRSQKSQDRQIHNPKGKINISNAKEGKGINNAGPNDSANQSKSGKRRSLAMLYTEKEIHQWREERKKNFPSKDNMEKKLAQKQANADAADEDAKLRRQQLKDVLAKQVELGFEVPEIPSHYLLDPEHQAGHGRDKSKVPLNKGRFQNNGRFQNRFNRGGRSDRRDRFAARNGTEHDGSFKKHERLGKRQRLDGDNSSKTPMSTKEPTLLQKLLSTDIKRDNTRLLQAFRFMVINSFFEDWPQKPLNFPKVIVKETGVENDVIEEKPDSFKGELSNNDDDDTSDKSDGENGAPQEEGEITD</sequence>
<feature type="compositionally biased region" description="Low complexity" evidence="1">
    <location>
        <begin position="415"/>
        <end position="430"/>
    </location>
</feature>
<feature type="region of interest" description="Disordered" evidence="1">
    <location>
        <begin position="1"/>
        <end position="25"/>
    </location>
</feature>
<feature type="compositionally biased region" description="Polar residues" evidence="1">
    <location>
        <begin position="12"/>
        <end position="25"/>
    </location>
</feature>
<feature type="compositionally biased region" description="Polar residues" evidence="1">
    <location>
        <begin position="304"/>
        <end position="314"/>
    </location>
</feature>
<feature type="region of interest" description="Disordered" evidence="1">
    <location>
        <begin position="216"/>
        <end position="319"/>
    </location>
</feature>
<dbReference type="AlphaFoldDB" id="A0A0J8B4N9"/>
<evidence type="ECO:0000313" key="3">
    <source>
        <dbReference type="EMBL" id="KMS95946.1"/>
    </source>
</evidence>
<evidence type="ECO:0000259" key="2">
    <source>
        <dbReference type="Pfam" id="PF10453"/>
    </source>
</evidence>
<dbReference type="Proteomes" id="UP000035740">
    <property type="component" value="Unassembled WGS sequence"/>
</dbReference>
<dbReference type="InterPro" id="IPR039136">
    <property type="entry name" value="NUFIP1-like"/>
</dbReference>